<dbReference type="EMBL" id="RYZS01000002">
    <property type="protein sequence ID" value="RVU92337.1"/>
    <property type="molecule type" value="Genomic_DNA"/>
</dbReference>
<evidence type="ECO:0000313" key="7">
    <source>
        <dbReference type="Proteomes" id="UP001264335"/>
    </source>
</evidence>
<dbReference type="EMBL" id="JARPWY010000022">
    <property type="protein sequence ID" value="MDT2514508.1"/>
    <property type="molecule type" value="Genomic_DNA"/>
</dbReference>
<dbReference type="EMBL" id="PDXQ01000002">
    <property type="protein sequence ID" value="TRZ28687.1"/>
    <property type="molecule type" value="Genomic_DNA"/>
</dbReference>
<reference evidence="3 5" key="2">
    <citation type="submission" date="2018-12" db="EMBL/GenBank/DDBJ databases">
        <title>A novel vanA-carrying plasmid in a clinical isolate of Enterococcus avium.</title>
        <authorList>
            <person name="Bernasconi O.J."/>
            <person name="Luzzaro F."/>
            <person name="Endimiani A."/>
        </authorList>
    </citation>
    <scope>NUCLEOTIDE SEQUENCE [LARGE SCALE GENOMIC DNA]</scope>
    <source>
        <strain evidence="3 5">LC0559/18</strain>
    </source>
</reference>
<evidence type="ECO:0000313" key="4">
    <source>
        <dbReference type="EMBL" id="TRZ28687.1"/>
    </source>
</evidence>
<dbReference type="Proteomes" id="UP001264335">
    <property type="component" value="Unassembled WGS sequence"/>
</dbReference>
<dbReference type="RefSeq" id="WP_016178862.1">
    <property type="nucleotide sequence ID" value="NZ_CAAKNX010000103.1"/>
</dbReference>
<dbReference type="Proteomes" id="UP001260773">
    <property type="component" value="Unassembled WGS sequence"/>
</dbReference>
<evidence type="ECO:0000313" key="3">
    <source>
        <dbReference type="EMBL" id="RVU92337.1"/>
    </source>
</evidence>
<reference evidence="4 6" key="1">
    <citation type="submission" date="2017-10" db="EMBL/GenBank/DDBJ databases">
        <title>FDA dAtabase for Regulatory Grade micrObial Sequences (FDA-ARGOS): Supporting development and validation of Infectious Disease Dx tests.</title>
        <authorList>
            <person name="Campos J."/>
            <person name="Goldberg B."/>
            <person name="Tallon L.J."/>
            <person name="Sadzewicz L."/>
            <person name="Sengamalay N."/>
            <person name="Ott S."/>
            <person name="Godinez A."/>
            <person name="Nagaraj S."/>
            <person name="Vyas G."/>
            <person name="Aluvathingal J."/>
            <person name="Nadendla S."/>
            <person name="Geyer C."/>
            <person name="Nandy P."/>
            <person name="Hobson J."/>
            <person name="Sichtig H."/>
        </authorList>
    </citation>
    <scope>NUCLEOTIDE SEQUENCE [LARGE SCALE GENOMIC DNA]</scope>
    <source>
        <strain evidence="4 6">FDAARGOS_185</strain>
    </source>
</reference>
<comment type="caution">
    <text evidence="4">The sequence shown here is derived from an EMBL/GenBank/DDBJ whole genome shotgun (WGS) entry which is preliminary data.</text>
</comment>
<dbReference type="Proteomes" id="UP000316316">
    <property type="component" value="Unassembled WGS sequence"/>
</dbReference>
<proteinExistence type="predicted"/>
<evidence type="ECO:0000313" key="6">
    <source>
        <dbReference type="Proteomes" id="UP000316316"/>
    </source>
</evidence>
<reference evidence="1 7" key="3">
    <citation type="submission" date="2023-03" db="EMBL/GenBank/DDBJ databases">
        <authorList>
            <person name="Shen W."/>
            <person name="Cai J."/>
        </authorList>
    </citation>
    <scope>NUCLEOTIDE SEQUENCE</scope>
    <source>
        <strain evidence="1">P33-2</strain>
        <strain evidence="2 7">Y2</strain>
    </source>
</reference>
<name>A0A2N8PT63_ENTAV</name>
<dbReference type="AlphaFoldDB" id="A0A2N8PT63"/>
<dbReference type="Proteomes" id="UP000288388">
    <property type="component" value="Unassembled WGS sequence"/>
</dbReference>
<accession>A0A2N8PT63</accession>
<evidence type="ECO:0000313" key="1">
    <source>
        <dbReference type="EMBL" id="MDT2402496.1"/>
    </source>
</evidence>
<sequence length="86" mass="9618">MESIKGTVTKLKIIQFSQQPLVYFQLANINCLIATHSLNFLADVEAGMKIVVLGKRNTRGQFIVAKYAVLGRTKLMNDIQNYQTAS</sequence>
<protein>
    <submittedName>
        <fullName evidence="4">Uncharacterized protein</fullName>
    </submittedName>
</protein>
<organism evidence="4 6">
    <name type="scientific">Enterococcus avium</name>
    <name type="common">Streptococcus avium</name>
    <dbReference type="NCBI Taxonomy" id="33945"/>
    <lineage>
        <taxon>Bacteria</taxon>
        <taxon>Bacillati</taxon>
        <taxon>Bacillota</taxon>
        <taxon>Bacilli</taxon>
        <taxon>Lactobacillales</taxon>
        <taxon>Enterococcaceae</taxon>
        <taxon>Enterococcus</taxon>
    </lineage>
</organism>
<evidence type="ECO:0000313" key="2">
    <source>
        <dbReference type="EMBL" id="MDT2514508.1"/>
    </source>
</evidence>
<evidence type="ECO:0000313" key="5">
    <source>
        <dbReference type="Proteomes" id="UP000288388"/>
    </source>
</evidence>
<gene>
    <name evidence="4" type="ORF">AUF17_18430</name>
    <name evidence="3" type="ORF">EK398_17550</name>
    <name evidence="1" type="ORF">P7D43_08935</name>
    <name evidence="2" type="ORF">P7D79_09715</name>
</gene>
<dbReference type="EMBL" id="JARPWH010000024">
    <property type="protein sequence ID" value="MDT2402496.1"/>
    <property type="molecule type" value="Genomic_DNA"/>
</dbReference>